<dbReference type="AlphaFoldDB" id="U5EP79"/>
<evidence type="ECO:0000256" key="1">
    <source>
        <dbReference type="SAM" id="MobiDB-lite"/>
    </source>
</evidence>
<feature type="compositionally biased region" description="Basic residues" evidence="1">
    <location>
        <begin position="12"/>
        <end position="28"/>
    </location>
</feature>
<organism evidence="2">
    <name type="scientific">Corethrella appendiculata</name>
    <dbReference type="NCBI Taxonomy" id="1370023"/>
    <lineage>
        <taxon>Eukaryota</taxon>
        <taxon>Metazoa</taxon>
        <taxon>Ecdysozoa</taxon>
        <taxon>Arthropoda</taxon>
        <taxon>Hexapoda</taxon>
        <taxon>Insecta</taxon>
        <taxon>Pterygota</taxon>
        <taxon>Neoptera</taxon>
        <taxon>Endopterygota</taxon>
        <taxon>Diptera</taxon>
        <taxon>Nematocera</taxon>
        <taxon>Culicoidea</taxon>
        <taxon>Chaoboridae</taxon>
        <taxon>Corethrella</taxon>
    </lineage>
</organism>
<feature type="compositionally biased region" description="Low complexity" evidence="1">
    <location>
        <begin position="193"/>
        <end position="207"/>
    </location>
</feature>
<sequence>NTKENMVATKSPNKRRFNNTNRKNKPGSKRNNQVFMNYNQISGNSGYLDFNEPPHHNNSDINNKMMNKNNKPNQRNTKGQNNNRNKINHQNSTQNGGNKRRQNWTPQFPQPFPFPTRNRVPIPPPFPIRGPMPIRGPPLHMGPITRPFMPLIPPPFRLRPFVPPHPGPGLRPGLPIPPPNPPFIPFKRIHNANNKNRNNQIKNLNNNNKRRLTGQPIKKSKQKKSTKNYQPNQYEMNKPWVNDEIKAEYDKKVDIENRLKGNKNDELFAEFKTQRDKFVKMYDTARLEYIGKHKEEDVEKILTESDKKVENNTNTGETSAST</sequence>
<accession>U5EP79</accession>
<feature type="region of interest" description="Disordered" evidence="1">
    <location>
        <begin position="1"/>
        <end position="33"/>
    </location>
</feature>
<feature type="non-terminal residue" evidence="2">
    <location>
        <position position="1"/>
    </location>
</feature>
<name>U5EP79_9DIPT</name>
<dbReference type="EMBL" id="GANO01003788">
    <property type="protein sequence ID" value="JAB56083.1"/>
    <property type="molecule type" value="mRNA"/>
</dbReference>
<feature type="compositionally biased region" description="Low complexity" evidence="1">
    <location>
        <begin position="59"/>
        <end position="91"/>
    </location>
</feature>
<protein>
    <submittedName>
        <fullName evidence="2">Putative rhoa gtpase effector dia/diaphanous</fullName>
    </submittedName>
</protein>
<feature type="compositionally biased region" description="Polar residues" evidence="1">
    <location>
        <begin position="311"/>
        <end position="322"/>
    </location>
</feature>
<feature type="region of interest" description="Disordered" evidence="1">
    <location>
        <begin position="303"/>
        <end position="322"/>
    </location>
</feature>
<proteinExistence type="evidence at transcript level"/>
<feature type="compositionally biased region" description="Basic residues" evidence="1">
    <location>
        <begin position="208"/>
        <end position="226"/>
    </location>
</feature>
<reference evidence="2" key="1">
    <citation type="journal article" date="2014" name="Insect Biochem. Mol. Biol.">
        <title>An insight into the sialome of the frog biting fly, Corethrella appendiculata.</title>
        <authorList>
            <person name="Ribeiro J.M.C."/>
            <person name="Chagas A.C."/>
            <person name="Pham V.M."/>
            <person name="Lounibos L.P."/>
            <person name="Calvo E."/>
        </authorList>
    </citation>
    <scope>NUCLEOTIDE SEQUENCE</scope>
    <source>
        <tissue evidence="2">Salivary glands</tissue>
    </source>
</reference>
<feature type="region of interest" description="Disordered" evidence="1">
    <location>
        <begin position="193"/>
        <end position="234"/>
    </location>
</feature>
<feature type="region of interest" description="Disordered" evidence="1">
    <location>
        <begin position="45"/>
        <end position="119"/>
    </location>
</feature>
<evidence type="ECO:0000313" key="2">
    <source>
        <dbReference type="EMBL" id="JAB56083.1"/>
    </source>
</evidence>